<dbReference type="PANTHER" id="PTHR33087">
    <property type="entry name" value="OS07G0539200 PROTEIN"/>
    <property type="match status" value="1"/>
</dbReference>
<sequence>MVGGNRPPVSPADVRRQLVSFYNLPADAFSVCRYAPEDFLVRFNNADDLEDVLQGPVPMGTPFYLLWRRWRRQSMAAAGSLKYKVLIGLKGMPAHIWGIHSAQRILGTSCANLVPAPASAAGEDLREFVVAAWCVHPDFIPHERLIAIPEPEVPFVVEPTLYLREHEVIHSELPVLQYGVRIRIIEVQDWTAPPSSSDDAPGDSDDNHHPDWDFGGGRSGHWPRRHRFSNGDGGGDGTGAGECCCGRGLGPRRLSYPPWSSEAALDGWHGLGGHAKDCFISCCLLSTPGARVPPNDCSAPVLSPSWDSTPQPPSGPEVALLPSPDLLGVSAGPSIVADSAHPVAPHVAPSTSTAPAAPTARYSGDWGTGNCGQWVSAARTTGGRRILHRLPQEAPCRADSRLGTSSATDEASRS</sequence>
<name>A0A811PM42_9POAL</name>
<feature type="region of interest" description="Disordered" evidence="1">
    <location>
        <begin position="390"/>
        <end position="414"/>
    </location>
</feature>
<evidence type="ECO:0000313" key="2">
    <source>
        <dbReference type="EMBL" id="CAD6244588.1"/>
    </source>
</evidence>
<keyword evidence="3" id="KW-1185">Reference proteome</keyword>
<feature type="region of interest" description="Disordered" evidence="1">
    <location>
        <begin position="191"/>
        <end position="233"/>
    </location>
</feature>
<dbReference type="OrthoDB" id="696508at2759"/>
<protein>
    <recommendedName>
        <fullName evidence="4">DUF4283 domain-containing protein</fullName>
    </recommendedName>
</protein>
<gene>
    <name evidence="2" type="ORF">NCGR_LOCUS29216</name>
</gene>
<feature type="compositionally biased region" description="Polar residues" evidence="1">
    <location>
        <begin position="402"/>
        <end position="414"/>
    </location>
</feature>
<proteinExistence type="predicted"/>
<evidence type="ECO:0008006" key="4">
    <source>
        <dbReference type="Google" id="ProtNLM"/>
    </source>
</evidence>
<dbReference type="AlphaFoldDB" id="A0A811PM42"/>
<dbReference type="PANTHER" id="PTHR33087:SF38">
    <property type="entry name" value="OS10G0201600 PROTEIN"/>
    <property type="match status" value="1"/>
</dbReference>
<dbReference type="Proteomes" id="UP000604825">
    <property type="component" value="Unassembled WGS sequence"/>
</dbReference>
<evidence type="ECO:0000256" key="1">
    <source>
        <dbReference type="SAM" id="MobiDB-lite"/>
    </source>
</evidence>
<dbReference type="EMBL" id="CAJGYO010000007">
    <property type="protein sequence ID" value="CAD6244588.1"/>
    <property type="molecule type" value="Genomic_DNA"/>
</dbReference>
<reference evidence="2" key="1">
    <citation type="submission" date="2020-10" db="EMBL/GenBank/DDBJ databases">
        <authorList>
            <person name="Han B."/>
            <person name="Lu T."/>
            <person name="Zhao Q."/>
            <person name="Huang X."/>
            <person name="Zhao Y."/>
        </authorList>
    </citation>
    <scope>NUCLEOTIDE SEQUENCE</scope>
</reference>
<evidence type="ECO:0000313" key="3">
    <source>
        <dbReference type="Proteomes" id="UP000604825"/>
    </source>
</evidence>
<dbReference type="InterPro" id="IPR053253">
    <property type="entry name" value="Sex_diff_modulator"/>
</dbReference>
<organism evidence="2 3">
    <name type="scientific">Miscanthus lutarioriparius</name>
    <dbReference type="NCBI Taxonomy" id="422564"/>
    <lineage>
        <taxon>Eukaryota</taxon>
        <taxon>Viridiplantae</taxon>
        <taxon>Streptophyta</taxon>
        <taxon>Embryophyta</taxon>
        <taxon>Tracheophyta</taxon>
        <taxon>Spermatophyta</taxon>
        <taxon>Magnoliopsida</taxon>
        <taxon>Liliopsida</taxon>
        <taxon>Poales</taxon>
        <taxon>Poaceae</taxon>
        <taxon>PACMAD clade</taxon>
        <taxon>Panicoideae</taxon>
        <taxon>Andropogonodae</taxon>
        <taxon>Andropogoneae</taxon>
        <taxon>Saccharinae</taxon>
        <taxon>Miscanthus</taxon>
    </lineage>
</organism>
<comment type="caution">
    <text evidence="2">The sequence shown here is derived from an EMBL/GenBank/DDBJ whole genome shotgun (WGS) entry which is preliminary data.</text>
</comment>
<accession>A0A811PM42</accession>